<evidence type="ECO:0000313" key="2">
    <source>
        <dbReference type="WBParaSite" id="PTRK_0000727300.1"/>
    </source>
</evidence>
<dbReference type="AlphaFoldDB" id="A0A0N4ZHB0"/>
<keyword evidence="1" id="KW-1185">Reference proteome</keyword>
<evidence type="ECO:0000313" key="1">
    <source>
        <dbReference type="Proteomes" id="UP000038045"/>
    </source>
</evidence>
<accession>A0A0N4ZHB0</accession>
<organism evidence="1 2">
    <name type="scientific">Parastrongyloides trichosuri</name>
    <name type="common">Possum-specific nematode worm</name>
    <dbReference type="NCBI Taxonomy" id="131310"/>
    <lineage>
        <taxon>Eukaryota</taxon>
        <taxon>Metazoa</taxon>
        <taxon>Ecdysozoa</taxon>
        <taxon>Nematoda</taxon>
        <taxon>Chromadorea</taxon>
        <taxon>Rhabditida</taxon>
        <taxon>Tylenchina</taxon>
        <taxon>Panagrolaimomorpha</taxon>
        <taxon>Strongyloidoidea</taxon>
        <taxon>Strongyloididae</taxon>
        <taxon>Parastrongyloides</taxon>
    </lineage>
</organism>
<protein>
    <submittedName>
        <fullName evidence="2">Retrotransposon gag domain-containing protein</fullName>
    </submittedName>
</protein>
<name>A0A0N4ZHB0_PARTI</name>
<sequence>MLHKRGTSITLTSYSEASIPWNQWLLLFENFCCLNNVQDERIKQRLLIHYLGPKSFDQLYIMLYPKCLFNMPYDEFLKNCSISFGSNDISNENYNINYSYCYSMNDFINLKQSSNESISEFYLSLKQSAINLGLNDSELHQKIMYRTFMNGLYNLEIRKRLKKEKQVIKSLQEAYKFVRKYEKIEELKDRERKKILKQILMPRYPVNEEVPDF</sequence>
<dbReference type="WBParaSite" id="PTRK_0000727300.1">
    <property type="protein sequence ID" value="PTRK_0000727300.1"/>
    <property type="gene ID" value="PTRK_0000727300"/>
</dbReference>
<proteinExistence type="predicted"/>
<dbReference type="Proteomes" id="UP000038045">
    <property type="component" value="Unplaced"/>
</dbReference>
<reference evidence="2" key="1">
    <citation type="submission" date="2017-02" db="UniProtKB">
        <authorList>
            <consortium name="WormBaseParasite"/>
        </authorList>
    </citation>
    <scope>IDENTIFICATION</scope>
</reference>